<dbReference type="Proteomes" id="UP000557426">
    <property type="component" value="Unassembled WGS sequence"/>
</dbReference>
<accession>A0A7L3FDR9</accession>
<evidence type="ECO:0000256" key="11">
    <source>
        <dbReference type="SAM" id="Phobius"/>
    </source>
</evidence>
<evidence type="ECO:0000256" key="2">
    <source>
        <dbReference type="ARBA" id="ARBA00022451"/>
    </source>
</evidence>
<keyword evidence="7 11" id="KW-0472">Membrane</keyword>
<organism evidence="13 14">
    <name type="scientific">Zapornia atra</name>
    <name type="common">Henderson crake</name>
    <dbReference type="NCBI Taxonomy" id="2585822"/>
    <lineage>
        <taxon>Eukaryota</taxon>
        <taxon>Metazoa</taxon>
        <taxon>Chordata</taxon>
        <taxon>Craniata</taxon>
        <taxon>Vertebrata</taxon>
        <taxon>Euteleostomi</taxon>
        <taxon>Archelosauria</taxon>
        <taxon>Archosauria</taxon>
        <taxon>Dinosauria</taxon>
        <taxon>Saurischia</taxon>
        <taxon>Theropoda</taxon>
        <taxon>Coelurosauria</taxon>
        <taxon>Aves</taxon>
        <taxon>Neognathae</taxon>
        <taxon>Neoaves</taxon>
        <taxon>Gruiformes</taxon>
        <taxon>Rallidae</taxon>
        <taxon>Zapornia</taxon>
    </lineage>
</organism>
<evidence type="ECO:0000259" key="12">
    <source>
        <dbReference type="PROSITE" id="PS50835"/>
    </source>
</evidence>
<dbReference type="GO" id="GO:0006955">
    <property type="term" value="P:immune response"/>
    <property type="evidence" value="ECO:0007669"/>
    <property type="project" value="TreeGrafter"/>
</dbReference>
<feature type="domain" description="Ig-like" evidence="12">
    <location>
        <begin position="113"/>
        <end position="194"/>
    </location>
</feature>
<evidence type="ECO:0000256" key="4">
    <source>
        <dbReference type="ARBA" id="ARBA00022729"/>
    </source>
</evidence>
<dbReference type="Gene3D" id="3.30.500.10">
    <property type="entry name" value="MHC class I-like antigen recognition-like"/>
    <property type="match status" value="1"/>
</dbReference>
<dbReference type="Pfam" id="PF07654">
    <property type="entry name" value="C1-set"/>
    <property type="match status" value="1"/>
</dbReference>
<comment type="caution">
    <text evidence="13">The sequence shown here is derived from an EMBL/GenBank/DDBJ whole genome shotgun (WGS) entry which is preliminary data.</text>
</comment>
<dbReference type="GO" id="GO:0009897">
    <property type="term" value="C:external side of plasma membrane"/>
    <property type="evidence" value="ECO:0007669"/>
    <property type="project" value="TreeGrafter"/>
</dbReference>
<dbReference type="SMART" id="SM00407">
    <property type="entry name" value="IGc1"/>
    <property type="match status" value="1"/>
</dbReference>
<dbReference type="InterPro" id="IPR036179">
    <property type="entry name" value="Ig-like_dom_sf"/>
</dbReference>
<evidence type="ECO:0000256" key="9">
    <source>
        <dbReference type="ARBA" id="ARBA00023180"/>
    </source>
</evidence>
<feature type="transmembrane region" description="Helical" evidence="11">
    <location>
        <begin position="206"/>
        <end position="226"/>
    </location>
</feature>
<dbReference type="InterPro" id="IPR003597">
    <property type="entry name" value="Ig_C1-set"/>
</dbReference>
<reference evidence="13 14" key="1">
    <citation type="submission" date="2019-09" db="EMBL/GenBank/DDBJ databases">
        <title>Bird 10,000 Genomes (B10K) Project - Family phase.</title>
        <authorList>
            <person name="Zhang G."/>
        </authorList>
    </citation>
    <scope>NUCLEOTIDE SEQUENCE [LARGE SCALE GENOMIC DNA]</scope>
    <source>
        <strain evidence="13">B10K-DU-011-47</strain>
        <tissue evidence="13">Mixed tissue sample</tissue>
    </source>
</reference>
<dbReference type="GO" id="GO:0002474">
    <property type="term" value="P:antigen processing and presentation of peptide antigen via MHC class I"/>
    <property type="evidence" value="ECO:0007669"/>
    <property type="project" value="UniProtKB-KW"/>
</dbReference>
<dbReference type="PANTHER" id="PTHR16675">
    <property type="entry name" value="MHC CLASS I-RELATED"/>
    <property type="match status" value="1"/>
</dbReference>
<dbReference type="InterPro" id="IPR001039">
    <property type="entry name" value="MHC_I_a_a1/a2"/>
</dbReference>
<evidence type="ECO:0000313" key="14">
    <source>
        <dbReference type="Proteomes" id="UP000557426"/>
    </source>
</evidence>
<dbReference type="PRINTS" id="PR01638">
    <property type="entry name" value="MHCCLASSI"/>
</dbReference>
<proteinExistence type="inferred from homology"/>
<name>A0A7L3FDR9_9GRUI</name>
<keyword evidence="5" id="KW-0391">Immunity</keyword>
<dbReference type="EMBL" id="VZTU01013882">
    <property type="protein sequence ID" value="NXT78311.1"/>
    <property type="molecule type" value="Genomic_DNA"/>
</dbReference>
<protein>
    <submittedName>
        <fullName evidence="13">HA1F protein</fullName>
    </submittedName>
</protein>
<dbReference type="InterPro" id="IPR007110">
    <property type="entry name" value="Ig-like_dom"/>
</dbReference>
<keyword evidence="2" id="KW-0490">MHC I</keyword>
<evidence type="ECO:0000256" key="8">
    <source>
        <dbReference type="ARBA" id="ARBA00023157"/>
    </source>
</evidence>
<gene>
    <name evidence="13" type="primary">Ha1f_0</name>
    <name evidence="13" type="ORF">ZAPATR_R06102</name>
</gene>
<dbReference type="SUPFAM" id="SSF48726">
    <property type="entry name" value="Immunoglobulin"/>
    <property type="match status" value="1"/>
</dbReference>
<dbReference type="InterPro" id="IPR003006">
    <property type="entry name" value="Ig/MHC_CS"/>
</dbReference>
<keyword evidence="14" id="KW-1185">Reference proteome</keyword>
<evidence type="ECO:0000256" key="6">
    <source>
        <dbReference type="ARBA" id="ARBA00022989"/>
    </source>
</evidence>
<dbReference type="InterPro" id="IPR011161">
    <property type="entry name" value="MHC_I-like_Ag-recog"/>
</dbReference>
<dbReference type="PROSITE" id="PS50835">
    <property type="entry name" value="IG_LIKE"/>
    <property type="match status" value="1"/>
</dbReference>
<keyword evidence="8" id="KW-1015">Disulfide bond</keyword>
<dbReference type="InterPro" id="IPR037055">
    <property type="entry name" value="MHC_I-like_Ag-recog_sf"/>
</dbReference>
<dbReference type="AlphaFoldDB" id="A0A7L3FDR9"/>
<dbReference type="FunFam" id="2.60.40.10:FF:000204">
    <property type="entry name" value="Major histocompatibility complex, class I-related protein"/>
    <property type="match status" value="1"/>
</dbReference>
<comment type="subcellular location">
    <subcellularLocation>
        <location evidence="1">Membrane</location>
        <topology evidence="1">Single-pass type I membrane protein</topology>
    </subcellularLocation>
</comment>
<dbReference type="Gene3D" id="2.60.40.10">
    <property type="entry name" value="Immunoglobulins"/>
    <property type="match status" value="1"/>
</dbReference>
<evidence type="ECO:0000313" key="13">
    <source>
        <dbReference type="EMBL" id="NXT78311.1"/>
    </source>
</evidence>
<dbReference type="SUPFAM" id="SSF54452">
    <property type="entry name" value="MHC antigen-recognition domain"/>
    <property type="match status" value="1"/>
</dbReference>
<keyword evidence="4" id="KW-0732">Signal</keyword>
<dbReference type="InterPro" id="IPR011162">
    <property type="entry name" value="MHC_I/II-like_Ag-recog"/>
</dbReference>
<dbReference type="InterPro" id="IPR013783">
    <property type="entry name" value="Ig-like_fold"/>
</dbReference>
<dbReference type="GO" id="GO:0042612">
    <property type="term" value="C:MHC class I protein complex"/>
    <property type="evidence" value="ECO:0007669"/>
    <property type="project" value="UniProtKB-KW"/>
</dbReference>
<evidence type="ECO:0000256" key="5">
    <source>
        <dbReference type="ARBA" id="ARBA00022859"/>
    </source>
</evidence>
<dbReference type="PANTHER" id="PTHR16675:SF242">
    <property type="entry name" value="MAJOR HISTOCOMPATIBILITY COMPLEX CLASS I-RELATED GENE PROTEIN"/>
    <property type="match status" value="1"/>
</dbReference>
<sequence>LDTLQERYNQSDRAHTLQHTHSCDLLEDGSIRGYLQDAYNGRDFIAFDMDMMTFTVADVAAHITKRSWEADRTVAESWKHYLGNTCTEWLRKYLSYGQAMLERKEPPMRRVLGKEIRGILTLHCRAYGFYSRPITISWLKDGEVRGQETKWGSIVPNSNGTYYTWVSTGAHPGEQDKYRCRVEHASLAKQGVFAWVQLILIGHHTVVVPLAILAVIAIIGFIIWKYRSGKAPGCGRKAEPGR</sequence>
<dbReference type="GO" id="GO:0005615">
    <property type="term" value="C:extracellular space"/>
    <property type="evidence" value="ECO:0007669"/>
    <property type="project" value="TreeGrafter"/>
</dbReference>
<evidence type="ECO:0000256" key="3">
    <source>
        <dbReference type="ARBA" id="ARBA00022692"/>
    </source>
</evidence>
<dbReference type="InterPro" id="IPR050208">
    <property type="entry name" value="MHC_class-I_related"/>
</dbReference>
<feature type="non-terminal residue" evidence="13">
    <location>
        <position position="1"/>
    </location>
</feature>
<keyword evidence="6 11" id="KW-1133">Transmembrane helix</keyword>
<evidence type="ECO:0000256" key="1">
    <source>
        <dbReference type="ARBA" id="ARBA00004479"/>
    </source>
</evidence>
<dbReference type="Pfam" id="PF00129">
    <property type="entry name" value="MHC_I"/>
    <property type="match status" value="1"/>
</dbReference>
<dbReference type="PROSITE" id="PS00290">
    <property type="entry name" value="IG_MHC"/>
    <property type="match status" value="1"/>
</dbReference>
<evidence type="ECO:0000256" key="7">
    <source>
        <dbReference type="ARBA" id="ARBA00023136"/>
    </source>
</evidence>
<feature type="non-terminal residue" evidence="13">
    <location>
        <position position="242"/>
    </location>
</feature>
<keyword evidence="3 11" id="KW-0812">Transmembrane</keyword>
<evidence type="ECO:0000256" key="10">
    <source>
        <dbReference type="RuleBase" id="RU004439"/>
    </source>
</evidence>
<keyword evidence="9" id="KW-0325">Glycoprotein</keyword>
<comment type="similarity">
    <text evidence="10">Belongs to the MHC class I family.</text>
</comment>